<gene>
    <name evidence="4" type="primary">lsr2_3</name>
    <name evidence="4" type="ORF">NCTC1542_06753</name>
</gene>
<evidence type="ECO:0000259" key="2">
    <source>
        <dbReference type="Pfam" id="PF11774"/>
    </source>
</evidence>
<accession>A0A378WCA5</accession>
<dbReference type="Pfam" id="PF11774">
    <property type="entry name" value="Lsr2"/>
    <property type="match status" value="1"/>
</dbReference>
<dbReference type="GO" id="GO:0016746">
    <property type="term" value="F:acyltransferase activity"/>
    <property type="evidence" value="ECO:0007669"/>
    <property type="project" value="InterPro"/>
</dbReference>
<evidence type="ECO:0000313" key="4">
    <source>
        <dbReference type="EMBL" id="SUA31399.1"/>
    </source>
</evidence>
<dbReference type="AlphaFoldDB" id="A0A378WCA5"/>
<dbReference type="InterPro" id="IPR055370">
    <property type="entry name" value="Lsr2_DNA-bd"/>
</dbReference>
<dbReference type="InterPro" id="IPR036625">
    <property type="entry name" value="E3-bd_dom_sf"/>
</dbReference>
<dbReference type="Pfam" id="PF23359">
    <property type="entry name" value="Lsr2_DNA-bd"/>
    <property type="match status" value="1"/>
</dbReference>
<evidence type="ECO:0000313" key="5">
    <source>
        <dbReference type="Proteomes" id="UP000255389"/>
    </source>
</evidence>
<reference evidence="4 5" key="1">
    <citation type="submission" date="2018-06" db="EMBL/GenBank/DDBJ databases">
        <authorList>
            <consortium name="Pathogen Informatics"/>
            <person name="Doyle S."/>
        </authorList>
    </citation>
    <scope>NUCLEOTIDE SEQUENCE [LARGE SCALE GENOMIC DNA]</scope>
    <source>
        <strain evidence="4 5">NCTC1542</strain>
    </source>
</reference>
<dbReference type="EMBL" id="UGQY01000006">
    <property type="protein sequence ID" value="SUA31399.1"/>
    <property type="molecule type" value="Genomic_DNA"/>
</dbReference>
<sequence>MAKKTSVTLVDDYDPASPGVVNSHEIVLDGIEYTIDLSDANAEKLRHDLAKWIKCARRVKRPWKRGPYTSTVPAVSDPAAARTWAKANGYHVSSVGRLPAEVAYAYNAHISTTPHCHGDDPGVSPPTP</sequence>
<dbReference type="InterPro" id="IPR042261">
    <property type="entry name" value="Lsr2-like_dimerization"/>
</dbReference>
<feature type="domain" description="Lsr2 DNA-binding" evidence="3">
    <location>
        <begin position="76"/>
        <end position="108"/>
    </location>
</feature>
<evidence type="ECO:0000256" key="1">
    <source>
        <dbReference type="ARBA" id="ARBA00023125"/>
    </source>
</evidence>
<name>A0A378WCA5_MYCFO</name>
<evidence type="ECO:0000259" key="3">
    <source>
        <dbReference type="Pfam" id="PF23359"/>
    </source>
</evidence>
<proteinExistence type="predicted"/>
<keyword evidence="1" id="KW-0238">DNA-binding</keyword>
<dbReference type="InterPro" id="IPR024412">
    <property type="entry name" value="Lsr2_dim_dom"/>
</dbReference>
<dbReference type="Gene3D" id="3.30.60.230">
    <property type="entry name" value="Lsr2, dimerization domain"/>
    <property type="match status" value="1"/>
</dbReference>
<organism evidence="4 5">
    <name type="scientific">Mycolicibacterium fortuitum</name>
    <name type="common">Mycobacterium fortuitum</name>
    <dbReference type="NCBI Taxonomy" id="1766"/>
    <lineage>
        <taxon>Bacteria</taxon>
        <taxon>Bacillati</taxon>
        <taxon>Actinomycetota</taxon>
        <taxon>Actinomycetes</taxon>
        <taxon>Mycobacteriales</taxon>
        <taxon>Mycobacteriaceae</taxon>
        <taxon>Mycolicibacterium</taxon>
    </lineage>
</organism>
<dbReference type="Proteomes" id="UP000255389">
    <property type="component" value="Unassembled WGS sequence"/>
</dbReference>
<feature type="domain" description="Lsr2 dimerization" evidence="2">
    <location>
        <begin position="1"/>
        <end position="60"/>
    </location>
</feature>
<dbReference type="GO" id="GO:0003677">
    <property type="term" value="F:DNA binding"/>
    <property type="evidence" value="ECO:0007669"/>
    <property type="project" value="UniProtKB-KW"/>
</dbReference>
<protein>
    <submittedName>
        <fullName evidence="4">Protein lsr2</fullName>
    </submittedName>
</protein>
<dbReference type="Gene3D" id="4.10.320.10">
    <property type="entry name" value="E3-binding domain"/>
    <property type="match status" value="1"/>
</dbReference>